<dbReference type="EMBL" id="JAVRRD010000005">
    <property type="protein sequence ID" value="KAK5058923.1"/>
    <property type="molecule type" value="Genomic_DNA"/>
</dbReference>
<evidence type="ECO:0000313" key="4">
    <source>
        <dbReference type="Proteomes" id="UP001358417"/>
    </source>
</evidence>
<feature type="compositionally biased region" description="Basic and acidic residues" evidence="1">
    <location>
        <begin position="555"/>
        <end position="565"/>
    </location>
</feature>
<protein>
    <recommendedName>
        <fullName evidence="2">DUF3824 domain-containing protein</fullName>
    </recommendedName>
</protein>
<feature type="domain" description="DUF3824" evidence="2">
    <location>
        <begin position="405"/>
        <end position="464"/>
    </location>
</feature>
<name>A0AAV9NM56_9EURO</name>
<feature type="region of interest" description="Disordered" evidence="1">
    <location>
        <begin position="247"/>
        <end position="412"/>
    </location>
</feature>
<feature type="compositionally biased region" description="Acidic residues" evidence="1">
    <location>
        <begin position="456"/>
        <end position="465"/>
    </location>
</feature>
<accession>A0AAV9NM56</accession>
<feature type="compositionally biased region" description="Pro residues" evidence="1">
    <location>
        <begin position="863"/>
        <end position="875"/>
    </location>
</feature>
<dbReference type="GeneID" id="89979341"/>
<feature type="compositionally biased region" description="Basic and acidic residues" evidence="1">
    <location>
        <begin position="943"/>
        <end position="958"/>
    </location>
</feature>
<feature type="region of interest" description="Disordered" evidence="1">
    <location>
        <begin position="429"/>
        <end position="483"/>
    </location>
</feature>
<feature type="compositionally biased region" description="Basic and acidic residues" evidence="1">
    <location>
        <begin position="816"/>
        <end position="825"/>
    </location>
</feature>
<feature type="compositionally biased region" description="Basic and acidic residues" evidence="1">
    <location>
        <begin position="1010"/>
        <end position="1028"/>
    </location>
</feature>
<dbReference type="Proteomes" id="UP001358417">
    <property type="component" value="Unassembled WGS sequence"/>
</dbReference>
<feature type="compositionally biased region" description="Basic residues" evidence="1">
    <location>
        <begin position="389"/>
        <end position="409"/>
    </location>
</feature>
<feature type="compositionally biased region" description="Basic residues" evidence="1">
    <location>
        <begin position="359"/>
        <end position="379"/>
    </location>
</feature>
<feature type="region of interest" description="Disordered" evidence="1">
    <location>
        <begin position="614"/>
        <end position="1028"/>
    </location>
</feature>
<feature type="compositionally biased region" description="Low complexity" evidence="1">
    <location>
        <begin position="341"/>
        <end position="358"/>
    </location>
</feature>
<evidence type="ECO:0000256" key="1">
    <source>
        <dbReference type="SAM" id="MobiDB-lite"/>
    </source>
</evidence>
<feature type="compositionally biased region" description="Basic and acidic residues" evidence="1">
    <location>
        <begin position="531"/>
        <end position="546"/>
    </location>
</feature>
<dbReference type="RefSeq" id="XP_064709446.1">
    <property type="nucleotide sequence ID" value="XM_064854720.1"/>
</dbReference>
<dbReference type="InterPro" id="IPR024436">
    <property type="entry name" value="DUF3824"/>
</dbReference>
<feature type="compositionally biased region" description="Low complexity" evidence="1">
    <location>
        <begin position="307"/>
        <end position="317"/>
    </location>
</feature>
<evidence type="ECO:0000313" key="3">
    <source>
        <dbReference type="EMBL" id="KAK5058923.1"/>
    </source>
</evidence>
<dbReference type="PANTHER" id="PTHR35487:SF1">
    <property type="entry name" value="DUF3824 DOMAIN-CONTAINING PROTEIN"/>
    <property type="match status" value="1"/>
</dbReference>
<comment type="caution">
    <text evidence="3">The sequence shown here is derived from an EMBL/GenBank/DDBJ whole genome shotgun (WGS) entry which is preliminary data.</text>
</comment>
<feature type="region of interest" description="Disordered" evidence="1">
    <location>
        <begin position="531"/>
        <end position="574"/>
    </location>
</feature>
<sequence>MGSVYRGDRFDDSRTSVSSARRDGGGYTTRTRYIVKEDDARSSIGRDHRIIPERAERIEETRITRREVEEPVREARREEPRYTERELVIRRDRDDDNRSQYNYDTRREEPATVEKELIIRRTTEQEPRRDDAASVVRYDDRPRGDVRVTETRYRDDYEVLSPTRGMDDRDRDLQRYTRTSEYYSPPQPQTIVIRQEPIIIRERIRDDDYQIVRKSDIEDDRTVVRRDQPRGEEDFFYEKKVRERIEEPRRDEDDYYERRTRRRSVSPHDSVSQRGRDYSSDDSMVYVRKEVREDSREASPDRRKNLAAGVAAGIGAAELLRNHKKKEGRETSHGIGRLGRDLGAGALGAVAAEGISRARSAHRSKSRRRSRDRRSRSRSRSRDRDRDRRSRSRNRRSRSRSRSSSRSKLKTLGALGLGAAALAAAATVASKRLGNKKEVEEPPRRSRSRRRRDDTLSELENDPTADDARNPKHRNKRIAEAGAAGAVVAGLIERARSKSRGPRDQSKVRQALPVVAAGLGSAALAGLYEKNKAKKEAEVVQKEERRARSRSRSRARTDAYYDGPRDAAVSDPGLIEYGNGPMHGNNFGPDYYGRPAPVDNYYGASNAVVPAAAAGAAGYAAQRGTRSRSRSLSRERHSRRSSRSSSASPGRRHHSRRRSRDADRYGAAGAIGGSEYNRRKEEKRERKARRRAEEEQAAGYRGHDGYEDPYNPGVPYAATPDPYASQSGFYPQTSQFPPPPGAMQYNPQNPAAPVPGAAPYGAQNYPPPPAGPPPVVNNYDAYATGANPYAPRGPENVSAAPNPVFGNLFTPATPNDQHHVQDGISREVPAQAPPYINIQPPSTTMPLSHPVPVPISTTIPSHTYPPPDDILPQPPSSLRELPSSPPPSSPRKSVQFSEKPEVSTFSDPNPIDPEAEGSEHHHRHRHSHSRGYDAEDDTDTTPDDSRRRSQEHSGRSLEAEDAINGNEKRRHRRRRSHDPSSSRREPSSRDRPPERVASPADSEGTVDLPPRFDEKGRKRAEQGDDPLADKVEELLSGKGAAGKVLGNFLDGLFGPDGRGKKSR</sequence>
<feature type="compositionally biased region" description="Basic and acidic residues" evidence="1">
    <location>
        <begin position="977"/>
        <end position="994"/>
    </location>
</feature>
<dbReference type="AlphaFoldDB" id="A0AAV9NM56"/>
<dbReference type="PANTHER" id="PTHR35487">
    <property type="entry name" value="DUF3824 DOMAIN-CONTAINING PROTEIN"/>
    <property type="match status" value="1"/>
</dbReference>
<feature type="compositionally biased region" description="Basic and acidic residues" evidence="1">
    <location>
        <begin position="435"/>
        <end position="444"/>
    </location>
</feature>
<feature type="compositionally biased region" description="Basic residues" evidence="1">
    <location>
        <begin position="625"/>
        <end position="642"/>
    </location>
</feature>
<feature type="compositionally biased region" description="Basic and acidic residues" evidence="1">
    <location>
        <begin position="676"/>
        <end position="685"/>
    </location>
</feature>
<feature type="compositionally biased region" description="Basic and acidic residues" evidence="1">
    <location>
        <begin position="1"/>
        <end position="24"/>
    </location>
</feature>
<feature type="compositionally biased region" description="Polar residues" evidence="1">
    <location>
        <begin position="724"/>
        <end position="735"/>
    </location>
</feature>
<feature type="compositionally biased region" description="Low complexity" evidence="1">
    <location>
        <begin position="746"/>
        <end position="764"/>
    </location>
</feature>
<gene>
    <name evidence="3" type="ORF">LTR84_011187</name>
</gene>
<keyword evidence="4" id="KW-1185">Reference proteome</keyword>
<feature type="domain" description="DUF3824" evidence="2">
    <location>
        <begin position="611"/>
        <end position="644"/>
    </location>
</feature>
<organism evidence="3 4">
    <name type="scientific">Exophiala bonariae</name>
    <dbReference type="NCBI Taxonomy" id="1690606"/>
    <lineage>
        <taxon>Eukaryota</taxon>
        <taxon>Fungi</taxon>
        <taxon>Dikarya</taxon>
        <taxon>Ascomycota</taxon>
        <taxon>Pezizomycotina</taxon>
        <taxon>Eurotiomycetes</taxon>
        <taxon>Chaetothyriomycetidae</taxon>
        <taxon>Chaetothyriales</taxon>
        <taxon>Herpotrichiellaceae</taxon>
        <taxon>Exophiala</taxon>
    </lineage>
</organism>
<feature type="compositionally biased region" description="Pro residues" evidence="1">
    <location>
        <begin position="765"/>
        <end position="775"/>
    </location>
</feature>
<feature type="compositionally biased region" description="Basic and acidic residues" evidence="1">
    <location>
        <begin position="247"/>
        <end position="258"/>
    </location>
</feature>
<dbReference type="Pfam" id="PF12868">
    <property type="entry name" value="DUF3824"/>
    <property type="match status" value="3"/>
</dbReference>
<feature type="compositionally biased region" description="Basic residues" evidence="1">
    <location>
        <begin position="650"/>
        <end position="659"/>
    </location>
</feature>
<feature type="region of interest" description="Disordered" evidence="1">
    <location>
        <begin position="1044"/>
        <end position="1063"/>
    </location>
</feature>
<reference evidence="3 4" key="1">
    <citation type="submission" date="2023-08" db="EMBL/GenBank/DDBJ databases">
        <title>Black Yeasts Isolated from many extreme environments.</title>
        <authorList>
            <person name="Coleine C."/>
            <person name="Stajich J.E."/>
            <person name="Selbmann L."/>
        </authorList>
    </citation>
    <scope>NUCLEOTIDE SEQUENCE [LARGE SCALE GENOMIC DNA]</scope>
    <source>
        <strain evidence="3 4">CCFEE 5792</strain>
    </source>
</reference>
<feature type="domain" description="DUF3824" evidence="2">
    <location>
        <begin position="655"/>
        <end position="793"/>
    </location>
</feature>
<proteinExistence type="predicted"/>
<feature type="compositionally biased region" description="Basic and acidic residues" evidence="1">
    <location>
        <begin position="287"/>
        <end position="304"/>
    </location>
</feature>
<feature type="compositionally biased region" description="Basic residues" evidence="1">
    <location>
        <begin position="920"/>
        <end position="929"/>
    </location>
</feature>
<evidence type="ECO:0000259" key="2">
    <source>
        <dbReference type="Pfam" id="PF12868"/>
    </source>
</evidence>
<feature type="region of interest" description="Disordered" evidence="1">
    <location>
        <begin position="1"/>
        <end position="28"/>
    </location>
</feature>